<keyword evidence="6" id="KW-0479">Metal-binding</keyword>
<evidence type="ECO:0000256" key="1">
    <source>
        <dbReference type="ARBA" id="ARBA00007025"/>
    </source>
</evidence>
<dbReference type="PANTHER" id="PTHR45626:SF16">
    <property type="entry name" value="ATP-DEPENDENT HELICASE ULS1"/>
    <property type="match status" value="1"/>
</dbReference>
<sequence length="1291" mass="140939">MAPGEHNPAARSGLPSSSSLPSSVEQLAEDLSLQKAVLDSLLDLPQSASTREDIAAVKAEIANIKRQLAKARSTGQGTSARMDSTDQADQRTPGTSTSSTTGLSDSVFSSPAWGSGPSSGTSSRKRSIGSSHLGVDSSGSSVVKSRRTSPSPGTKTSVFDSEEFDQDDTAEVIDLTGDDDEWRAIIQQQKEEEERSRRRKAEADRDAAFARQLSGRASPGPSVPGFPGSIVVGPDNTSERAADAASSSIYPIGYQTDRLGPNLPSRPHASAGSQQGSSAFGSAGGYSPGFSTSMSERTETPYPMPGAWVDDSASGSEGSSFGRLPQSLDTPSRPSRPSLPSLASAVGNPALTAPTLPSILRASTLPGTAQYTHNLPAIELARQSSMAGQGATPAWPPIGPIGNRLGLDRPALGNTGGYHPQPRPAPSPFSSTLAATIHRVSNFDFTTMMDADGNPFSERLVNFLDDYVNDPRKTEEDITQLLSNIRPDMEIPEEERGETPEAMRYPLYAHQQLALKWMTDMEEGTNKGGILADDMGLGKTISTLALMVSRPSSDRNIKTNLIVGPVALIKQWEQEVRTKLKAAHKLSVLLLHQKKKPYSEIKKYDVVLTTYGSLASEWRRYIVHVQPRKESPQYDEEGDTELAKLCPLLHARSKFYRVILDEAQCIKNRNTQGSLAAHKISATYRWCLTGTPMMNGVSELYPLVRFLKIRPYCEFKVFQRDFRNLSAKGPTSDFTRDKAMRKLQAVLKAIMLRRTKSSTIDGKPILTLPEKTQNDEYVTFNEDERQFYHDIESRSKIVFNRYLRAGTVGKNYSDILVLLLRLRQACCHPHLMEFESAGNSAPDSNQMLDLAKKLDAAVVERVKGIDAFECCICFDAVADPVLIFPCGHDTCPECFTSLTEDSAQSNIRFGEENGAAKCPVCRGPVEPTKVINLTAFRKVHAPDALGPDDAESSAELTDSDDSDDSDTSSFDDENDSDVDSFGNLAGFVVPDGEVEDVDDDDLIDAELDAAIRTKNGKEPAVTTKAKKLGKKKAKKSKADGESRSKSKKSEQITPQVLKKLRMDANKNKDARRRYMHYLRDNWEDSAKLTQIVDLLRQIQETGEKTIIFSQWTSLLDLVEVQVKYTLRLRYRRYTGGMSRNQRDEAVRDFSENPATRVMLVSLRAGNAGLNLTAASRVIICDPFWNPYIEMQAVDRAHRIGQAREVRVHRVLVGGTVEDRIVELQESKRRLVDAALDEGQSKSLGRLSEQELAYLFGVSPPPPAQEDAAAGSAANAAAGSTAGATAGRAGRS</sequence>
<dbReference type="Gene3D" id="3.40.50.300">
    <property type="entry name" value="P-loop containing nucleotide triphosphate hydrolases"/>
    <property type="match status" value="1"/>
</dbReference>
<evidence type="ECO:0000259" key="8">
    <source>
        <dbReference type="PROSITE" id="PS50089"/>
    </source>
</evidence>
<feature type="compositionally biased region" description="Basic and acidic residues" evidence="7">
    <location>
        <begin position="189"/>
        <end position="208"/>
    </location>
</feature>
<feature type="region of interest" description="Disordered" evidence="7">
    <location>
        <begin position="189"/>
        <end position="348"/>
    </location>
</feature>
<dbReference type="SUPFAM" id="SSF57850">
    <property type="entry name" value="RING/U-box"/>
    <property type="match status" value="1"/>
</dbReference>
<dbReference type="GO" id="GO:0000724">
    <property type="term" value="P:double-strand break repair via homologous recombination"/>
    <property type="evidence" value="ECO:0007669"/>
    <property type="project" value="TreeGrafter"/>
</dbReference>
<organism evidence="11 12">
    <name type="scientific">Thermothielavioides terrestris (strain ATCC 38088 / NRRL 8126)</name>
    <name type="common">Thielavia terrestris</name>
    <dbReference type="NCBI Taxonomy" id="578455"/>
    <lineage>
        <taxon>Eukaryota</taxon>
        <taxon>Fungi</taxon>
        <taxon>Dikarya</taxon>
        <taxon>Ascomycota</taxon>
        <taxon>Pezizomycotina</taxon>
        <taxon>Sordariomycetes</taxon>
        <taxon>Sordariomycetidae</taxon>
        <taxon>Sordariales</taxon>
        <taxon>Chaetomiaceae</taxon>
        <taxon>Thermothielavioides</taxon>
        <taxon>Thermothielavioides terrestris</taxon>
    </lineage>
</organism>
<dbReference type="Pfam" id="PF13920">
    <property type="entry name" value="zf-C3HC4_3"/>
    <property type="match status" value="1"/>
</dbReference>
<feature type="region of interest" description="Disordered" evidence="7">
    <location>
        <begin position="1016"/>
        <end position="1054"/>
    </location>
</feature>
<dbReference type="CDD" id="cd18008">
    <property type="entry name" value="DEXDc_SHPRH-like"/>
    <property type="match status" value="1"/>
</dbReference>
<feature type="domain" description="RING-type" evidence="8">
    <location>
        <begin position="870"/>
        <end position="922"/>
    </location>
</feature>
<dbReference type="SMART" id="SM00184">
    <property type="entry name" value="RING"/>
    <property type="match status" value="1"/>
</dbReference>
<dbReference type="PROSITE" id="PS51192">
    <property type="entry name" value="HELICASE_ATP_BIND_1"/>
    <property type="match status" value="1"/>
</dbReference>
<evidence type="ECO:0000256" key="5">
    <source>
        <dbReference type="ARBA" id="ARBA00022840"/>
    </source>
</evidence>
<feature type="compositionally biased region" description="Polar residues" evidence="7">
    <location>
        <begin position="148"/>
        <end position="159"/>
    </location>
</feature>
<dbReference type="PROSITE" id="PS51194">
    <property type="entry name" value="HELICASE_CTER"/>
    <property type="match status" value="1"/>
</dbReference>
<dbReference type="GO" id="GO:0008094">
    <property type="term" value="F:ATP-dependent activity, acting on DNA"/>
    <property type="evidence" value="ECO:0007669"/>
    <property type="project" value="TreeGrafter"/>
</dbReference>
<feature type="compositionally biased region" description="Low complexity" evidence="7">
    <location>
        <begin position="331"/>
        <end position="345"/>
    </location>
</feature>
<dbReference type="InterPro" id="IPR000330">
    <property type="entry name" value="SNF2_N"/>
</dbReference>
<comment type="similarity">
    <text evidence="1">Belongs to the SNF2/RAD54 helicase family.</text>
</comment>
<dbReference type="GO" id="GO:0008270">
    <property type="term" value="F:zinc ion binding"/>
    <property type="evidence" value="ECO:0007669"/>
    <property type="project" value="UniProtKB-KW"/>
</dbReference>
<dbReference type="GO" id="GO:0005524">
    <property type="term" value="F:ATP binding"/>
    <property type="evidence" value="ECO:0007669"/>
    <property type="project" value="UniProtKB-KW"/>
</dbReference>
<evidence type="ECO:0000256" key="2">
    <source>
        <dbReference type="ARBA" id="ARBA00022741"/>
    </source>
</evidence>
<feature type="region of interest" description="Disordered" evidence="7">
    <location>
        <begin position="1"/>
        <end position="26"/>
    </location>
</feature>
<dbReference type="GO" id="GO:0005737">
    <property type="term" value="C:cytoplasm"/>
    <property type="evidence" value="ECO:0007669"/>
    <property type="project" value="TreeGrafter"/>
</dbReference>
<feature type="region of interest" description="Disordered" evidence="7">
    <location>
        <begin position="942"/>
        <end position="985"/>
    </location>
</feature>
<dbReference type="GO" id="GO:0016787">
    <property type="term" value="F:hydrolase activity"/>
    <property type="evidence" value="ECO:0007669"/>
    <property type="project" value="UniProtKB-KW"/>
</dbReference>
<dbReference type="InterPro" id="IPR027417">
    <property type="entry name" value="P-loop_NTPase"/>
</dbReference>
<dbReference type="HOGENOM" id="CLU_000315_2_0_1"/>
<feature type="compositionally biased region" description="Basic and acidic residues" evidence="7">
    <location>
        <begin position="1036"/>
        <end position="1050"/>
    </location>
</feature>
<dbReference type="EMBL" id="CP003010">
    <property type="protein sequence ID" value="AEO65696.1"/>
    <property type="molecule type" value="Genomic_DNA"/>
</dbReference>
<feature type="compositionally biased region" description="Low complexity" evidence="7">
    <location>
        <begin position="218"/>
        <end position="234"/>
    </location>
</feature>
<keyword evidence="4" id="KW-0347">Helicase</keyword>
<gene>
    <name evidence="11" type="ORF">THITE_2112938</name>
</gene>
<keyword evidence="6" id="KW-0862">Zinc</keyword>
<dbReference type="InterPro" id="IPR049730">
    <property type="entry name" value="SNF2/RAD54-like_C"/>
</dbReference>
<dbReference type="SMART" id="SM00490">
    <property type="entry name" value="HELICc"/>
    <property type="match status" value="1"/>
</dbReference>
<dbReference type="PROSITE" id="PS50089">
    <property type="entry name" value="ZF_RING_2"/>
    <property type="match status" value="1"/>
</dbReference>
<dbReference type="OrthoDB" id="423559at2759"/>
<feature type="compositionally biased region" description="Low complexity" evidence="7">
    <location>
        <begin position="12"/>
        <end position="23"/>
    </location>
</feature>
<evidence type="ECO:0000313" key="11">
    <source>
        <dbReference type="EMBL" id="AEO65696.1"/>
    </source>
</evidence>
<evidence type="ECO:0000256" key="6">
    <source>
        <dbReference type="PROSITE-ProRule" id="PRU00175"/>
    </source>
</evidence>
<dbReference type="KEGG" id="ttt:THITE_2112938"/>
<dbReference type="RefSeq" id="XP_003652032.1">
    <property type="nucleotide sequence ID" value="XM_003651984.1"/>
</dbReference>
<reference evidence="11 12" key="1">
    <citation type="journal article" date="2011" name="Nat. Biotechnol.">
        <title>Comparative genomic analysis of the thermophilic biomass-degrading fungi Myceliophthora thermophila and Thielavia terrestris.</title>
        <authorList>
            <person name="Berka R.M."/>
            <person name="Grigoriev I.V."/>
            <person name="Otillar R."/>
            <person name="Salamov A."/>
            <person name="Grimwood J."/>
            <person name="Reid I."/>
            <person name="Ishmael N."/>
            <person name="John T."/>
            <person name="Darmond C."/>
            <person name="Moisan M.-C."/>
            <person name="Henrissat B."/>
            <person name="Coutinho P.M."/>
            <person name="Lombard V."/>
            <person name="Natvig D.O."/>
            <person name="Lindquist E."/>
            <person name="Schmutz J."/>
            <person name="Lucas S."/>
            <person name="Harris P."/>
            <person name="Powlowski J."/>
            <person name="Bellemare A."/>
            <person name="Taylor D."/>
            <person name="Butler G."/>
            <person name="de Vries R.P."/>
            <person name="Allijn I.E."/>
            <person name="van den Brink J."/>
            <person name="Ushinsky S."/>
            <person name="Storms R."/>
            <person name="Powell A.J."/>
            <person name="Paulsen I.T."/>
            <person name="Elbourne L.D.H."/>
            <person name="Baker S.E."/>
            <person name="Magnuson J."/>
            <person name="LaBoissiere S."/>
            <person name="Clutterbuck A.J."/>
            <person name="Martinez D."/>
            <person name="Wogulis M."/>
            <person name="de Leon A.L."/>
            <person name="Rey M.W."/>
            <person name="Tsang A."/>
        </authorList>
    </citation>
    <scope>NUCLEOTIDE SEQUENCE [LARGE SCALE GENOMIC DNA]</scope>
    <source>
        <strain evidence="12">ATCC 38088 / NRRL 8126</strain>
    </source>
</reference>
<dbReference type="eggNOG" id="KOG1001">
    <property type="taxonomic scope" value="Eukaryota"/>
</dbReference>
<dbReference type="InterPro" id="IPR001841">
    <property type="entry name" value="Znf_RING"/>
</dbReference>
<evidence type="ECO:0000256" key="7">
    <source>
        <dbReference type="SAM" id="MobiDB-lite"/>
    </source>
</evidence>
<dbReference type="Pfam" id="PF00176">
    <property type="entry name" value="SNF2-rel_dom"/>
    <property type="match status" value="1"/>
</dbReference>
<dbReference type="Proteomes" id="UP000008181">
    <property type="component" value="Chromosome 2"/>
</dbReference>
<keyword evidence="12" id="KW-1185">Reference proteome</keyword>
<dbReference type="InterPro" id="IPR050628">
    <property type="entry name" value="SNF2_RAD54_helicase_TF"/>
</dbReference>
<dbReference type="GO" id="GO:0004386">
    <property type="term" value="F:helicase activity"/>
    <property type="evidence" value="ECO:0007669"/>
    <property type="project" value="UniProtKB-KW"/>
</dbReference>
<dbReference type="Gene3D" id="3.30.40.10">
    <property type="entry name" value="Zinc/RING finger domain, C3HC4 (zinc finger)"/>
    <property type="match status" value="1"/>
</dbReference>
<dbReference type="CDD" id="cd18793">
    <property type="entry name" value="SF2_C_SNF"/>
    <property type="match status" value="1"/>
</dbReference>
<evidence type="ECO:0000256" key="3">
    <source>
        <dbReference type="ARBA" id="ARBA00022801"/>
    </source>
</evidence>
<dbReference type="STRING" id="578455.G2R1F7"/>
<dbReference type="SMART" id="SM00487">
    <property type="entry name" value="DEXDc"/>
    <property type="match status" value="1"/>
</dbReference>
<keyword evidence="2" id="KW-0547">Nucleotide-binding</keyword>
<protein>
    <submittedName>
        <fullName evidence="11">Uncharacterized protein</fullName>
    </submittedName>
</protein>
<name>G2R1F7_THETT</name>
<feature type="compositionally biased region" description="Low complexity" evidence="7">
    <location>
        <begin position="1267"/>
        <end position="1291"/>
    </location>
</feature>
<feature type="compositionally biased region" description="Polar residues" evidence="7">
    <location>
        <begin position="73"/>
        <end position="87"/>
    </location>
</feature>
<dbReference type="SUPFAM" id="SSF52540">
    <property type="entry name" value="P-loop containing nucleoside triphosphate hydrolases"/>
    <property type="match status" value="2"/>
</dbReference>
<dbReference type="InterPro" id="IPR014001">
    <property type="entry name" value="Helicase_ATP-bd"/>
</dbReference>
<proteinExistence type="inferred from homology"/>
<feature type="compositionally biased region" description="Low complexity" evidence="7">
    <location>
        <begin position="92"/>
        <end position="143"/>
    </location>
</feature>
<dbReference type="GO" id="GO:0005634">
    <property type="term" value="C:nucleus"/>
    <property type="evidence" value="ECO:0007669"/>
    <property type="project" value="TreeGrafter"/>
</dbReference>
<evidence type="ECO:0000259" key="10">
    <source>
        <dbReference type="PROSITE" id="PS51194"/>
    </source>
</evidence>
<feature type="compositionally biased region" description="Basic residues" evidence="7">
    <location>
        <begin position="1024"/>
        <end position="1035"/>
    </location>
</feature>
<dbReference type="GeneID" id="11520514"/>
<keyword evidence="6" id="KW-0863">Zinc-finger</keyword>
<dbReference type="Pfam" id="PF00271">
    <property type="entry name" value="Helicase_C"/>
    <property type="match status" value="1"/>
</dbReference>
<dbReference type="InterPro" id="IPR038718">
    <property type="entry name" value="SNF2-like_sf"/>
</dbReference>
<evidence type="ECO:0000256" key="4">
    <source>
        <dbReference type="ARBA" id="ARBA00022806"/>
    </source>
</evidence>
<feature type="region of interest" description="Disordered" evidence="7">
    <location>
        <begin position="67"/>
        <end position="168"/>
    </location>
</feature>
<feature type="compositionally biased region" description="Acidic residues" evidence="7">
    <location>
        <begin position="946"/>
        <end position="978"/>
    </location>
</feature>
<keyword evidence="5" id="KW-0067">ATP-binding</keyword>
<dbReference type="Gene3D" id="3.40.50.10810">
    <property type="entry name" value="Tandem AAA-ATPase domain"/>
    <property type="match status" value="1"/>
</dbReference>
<feature type="region of interest" description="Disordered" evidence="7">
    <location>
        <begin position="1257"/>
        <end position="1291"/>
    </location>
</feature>
<dbReference type="InterPro" id="IPR001650">
    <property type="entry name" value="Helicase_C-like"/>
</dbReference>
<evidence type="ECO:0000259" key="9">
    <source>
        <dbReference type="PROSITE" id="PS51192"/>
    </source>
</evidence>
<evidence type="ECO:0000313" key="12">
    <source>
        <dbReference type="Proteomes" id="UP000008181"/>
    </source>
</evidence>
<dbReference type="InterPro" id="IPR013083">
    <property type="entry name" value="Znf_RING/FYVE/PHD"/>
</dbReference>
<accession>G2R1F7</accession>
<feature type="domain" description="Helicase ATP-binding" evidence="9">
    <location>
        <begin position="520"/>
        <end position="710"/>
    </location>
</feature>
<feature type="compositionally biased region" description="Low complexity" evidence="7">
    <location>
        <begin position="269"/>
        <end position="281"/>
    </location>
</feature>
<keyword evidence="3" id="KW-0378">Hydrolase</keyword>
<dbReference type="PANTHER" id="PTHR45626">
    <property type="entry name" value="TRANSCRIPTION TERMINATION FACTOR 2-RELATED"/>
    <property type="match status" value="1"/>
</dbReference>
<feature type="domain" description="Helicase C-terminal" evidence="10">
    <location>
        <begin position="1090"/>
        <end position="1254"/>
    </location>
</feature>